<gene>
    <name evidence="2" type="ORF">ERX55_00545</name>
</gene>
<keyword evidence="1" id="KW-1133">Transmembrane helix</keyword>
<dbReference type="AlphaFoldDB" id="A0A4R6C279"/>
<dbReference type="OrthoDB" id="8757095at2"/>
<keyword evidence="1" id="KW-0812">Transmembrane</keyword>
<dbReference type="Pfam" id="PF11193">
    <property type="entry name" value="DUF2812"/>
    <property type="match status" value="1"/>
</dbReference>
<name>A0A4R6C279_9STAP</name>
<accession>A0A4R6C279</accession>
<reference evidence="2 3" key="1">
    <citation type="submission" date="2019-01" db="EMBL/GenBank/DDBJ databases">
        <title>Draft genome sequences of the type strains of six Macrococcus species.</title>
        <authorList>
            <person name="Mazhar S."/>
            <person name="Altermann E."/>
            <person name="Hill C."/>
            <person name="Mcauliffe O."/>
        </authorList>
    </citation>
    <scope>NUCLEOTIDE SEQUENCE [LARGE SCALE GENOMIC DNA]</scope>
    <source>
        <strain evidence="2 3">ATCC 51825</strain>
    </source>
</reference>
<sequence>MKITKWFLDPIKQEEWLNHILSQGYYLVEKSTLDRYTFAKTKEDYVIRLDYQDHLSVKDYKEYLIIHEDMGWVLVSGSRLTGIHIWQRLRSGNDVLNSDSFSKVQYYKRMMNYTGMMVILFLFYYYLSAPYFNGLFLTPGLWKMPADMFWKAFLFELPFALLRISFPILLIIFIFFFSNSYYKFYKLKKDAESNLN</sequence>
<feature type="transmembrane region" description="Helical" evidence="1">
    <location>
        <begin position="113"/>
        <end position="132"/>
    </location>
</feature>
<dbReference type="InterPro" id="IPR021359">
    <property type="entry name" value="DUF2812"/>
</dbReference>
<keyword evidence="1" id="KW-0472">Membrane</keyword>
<keyword evidence="3" id="KW-1185">Reference proteome</keyword>
<protein>
    <submittedName>
        <fullName evidence="2">DUF2812 domain-containing protein</fullName>
    </submittedName>
</protein>
<dbReference type="EMBL" id="SCWF01000001">
    <property type="protein sequence ID" value="TDM15430.1"/>
    <property type="molecule type" value="Genomic_DNA"/>
</dbReference>
<organism evidence="2 3">
    <name type="scientific">Macrococcus bovicus</name>
    <dbReference type="NCBI Taxonomy" id="69968"/>
    <lineage>
        <taxon>Bacteria</taxon>
        <taxon>Bacillati</taxon>
        <taxon>Bacillota</taxon>
        <taxon>Bacilli</taxon>
        <taxon>Bacillales</taxon>
        <taxon>Staphylococcaceae</taxon>
        <taxon>Macrococcus</taxon>
    </lineage>
</organism>
<dbReference type="Proteomes" id="UP000294843">
    <property type="component" value="Unassembled WGS sequence"/>
</dbReference>
<evidence type="ECO:0000313" key="3">
    <source>
        <dbReference type="Proteomes" id="UP000294843"/>
    </source>
</evidence>
<comment type="caution">
    <text evidence="2">The sequence shown here is derived from an EMBL/GenBank/DDBJ whole genome shotgun (WGS) entry which is preliminary data.</text>
</comment>
<feature type="transmembrane region" description="Helical" evidence="1">
    <location>
        <begin position="152"/>
        <end position="177"/>
    </location>
</feature>
<proteinExistence type="predicted"/>
<evidence type="ECO:0000256" key="1">
    <source>
        <dbReference type="SAM" id="Phobius"/>
    </source>
</evidence>
<dbReference type="RefSeq" id="WP_133450639.1">
    <property type="nucleotide sequence ID" value="NZ_SCWF01000001.1"/>
</dbReference>
<evidence type="ECO:0000313" key="2">
    <source>
        <dbReference type="EMBL" id="TDM15430.1"/>
    </source>
</evidence>